<organism evidence="15 16">
    <name type="scientific">Mesorhabditis belari</name>
    <dbReference type="NCBI Taxonomy" id="2138241"/>
    <lineage>
        <taxon>Eukaryota</taxon>
        <taxon>Metazoa</taxon>
        <taxon>Ecdysozoa</taxon>
        <taxon>Nematoda</taxon>
        <taxon>Chromadorea</taxon>
        <taxon>Rhabditida</taxon>
        <taxon>Rhabditina</taxon>
        <taxon>Rhabditomorpha</taxon>
        <taxon>Rhabditoidea</taxon>
        <taxon>Rhabditidae</taxon>
        <taxon>Mesorhabditinae</taxon>
        <taxon>Mesorhabditis</taxon>
    </lineage>
</organism>
<dbReference type="GO" id="GO:0005886">
    <property type="term" value="C:plasma membrane"/>
    <property type="evidence" value="ECO:0007669"/>
    <property type="project" value="UniProtKB-SubCell"/>
</dbReference>
<evidence type="ECO:0000256" key="10">
    <source>
        <dbReference type="ARBA" id="ARBA00023049"/>
    </source>
</evidence>
<name>A0AAF3ERJ4_9BILA</name>
<feature type="chain" id="PRO_5041927512" description="Metalloprotease TIKI homolog" evidence="14">
    <location>
        <begin position="21"/>
        <end position="355"/>
    </location>
</feature>
<evidence type="ECO:0000256" key="5">
    <source>
        <dbReference type="ARBA" id="ARBA00022692"/>
    </source>
</evidence>
<evidence type="ECO:0000256" key="1">
    <source>
        <dbReference type="ARBA" id="ARBA00001941"/>
    </source>
</evidence>
<comment type="cofactor">
    <cofactor evidence="13">
        <name>Mn(2+)</name>
        <dbReference type="ChEBI" id="CHEBI:29035"/>
    </cofactor>
    <cofactor evidence="13">
        <name>Co(2+)</name>
        <dbReference type="ChEBI" id="CHEBI:48828"/>
    </cofactor>
    <text evidence="13">Divalent metal cations. Mn(2+) or Co(2+).</text>
</comment>
<dbReference type="InterPro" id="IPR002816">
    <property type="entry name" value="TraB/PrgY/GumN_fam"/>
</dbReference>
<dbReference type="GO" id="GO:0006508">
    <property type="term" value="P:proteolysis"/>
    <property type="evidence" value="ECO:0007669"/>
    <property type="project" value="UniProtKB-KW"/>
</dbReference>
<keyword evidence="6 13" id="KW-0479">Metal-binding</keyword>
<dbReference type="Proteomes" id="UP000887575">
    <property type="component" value="Unassembled WGS sequence"/>
</dbReference>
<evidence type="ECO:0000256" key="7">
    <source>
        <dbReference type="ARBA" id="ARBA00022729"/>
    </source>
</evidence>
<evidence type="ECO:0000256" key="2">
    <source>
        <dbReference type="ARBA" id="ARBA00004479"/>
    </source>
</evidence>
<dbReference type="WBParaSite" id="MBELARI_LOCUS16728">
    <property type="protein sequence ID" value="MBELARI_LOCUS16728"/>
    <property type="gene ID" value="MBELARI_LOCUS16728"/>
</dbReference>
<evidence type="ECO:0000256" key="14">
    <source>
        <dbReference type="SAM" id="SignalP"/>
    </source>
</evidence>
<proteinExistence type="inferred from homology"/>
<keyword evidence="15" id="KW-1185">Reference proteome</keyword>
<keyword evidence="13" id="KW-0879">Wnt signaling pathway</keyword>
<accession>A0AAF3ERJ4</accession>
<dbReference type="GO" id="GO:0046872">
    <property type="term" value="F:metal ion binding"/>
    <property type="evidence" value="ECO:0007669"/>
    <property type="project" value="UniProtKB-UniRule"/>
</dbReference>
<keyword evidence="8 13" id="KW-0378">Hydrolase</keyword>
<dbReference type="EC" id="3.4.-.-" evidence="13"/>
<keyword evidence="9" id="KW-1133">Transmembrane helix</keyword>
<evidence type="ECO:0000256" key="12">
    <source>
        <dbReference type="ARBA" id="ARBA00023180"/>
    </source>
</evidence>
<reference evidence="16" key="1">
    <citation type="submission" date="2024-02" db="UniProtKB">
        <authorList>
            <consortium name="WormBaseParasite"/>
        </authorList>
    </citation>
    <scope>IDENTIFICATION</scope>
</reference>
<keyword evidence="4 13" id="KW-0645">Protease</keyword>
<dbReference type="InterPro" id="IPR040230">
    <property type="entry name" value="TIKI1/2-like"/>
</dbReference>
<keyword evidence="11" id="KW-0472">Membrane</keyword>
<protein>
    <recommendedName>
        <fullName evidence="13">Metalloprotease TIKI homolog</fullName>
        <ecNumber evidence="13">3.4.-.-</ecNumber>
    </recommendedName>
</protein>
<evidence type="ECO:0000313" key="16">
    <source>
        <dbReference type="WBParaSite" id="MBELARI_LOCUS16728"/>
    </source>
</evidence>
<keyword evidence="5" id="KW-0812">Transmembrane</keyword>
<dbReference type="AlphaFoldDB" id="A0AAF3ERJ4"/>
<dbReference type="GO" id="GO:0030178">
    <property type="term" value="P:negative regulation of Wnt signaling pathway"/>
    <property type="evidence" value="ECO:0007669"/>
    <property type="project" value="UniProtKB-UniRule"/>
</dbReference>
<sequence length="355" mass="41203">MMKWIGWLCTLYLSFSSIRGDCLETERNLFLWTIEKSNGKQVGYLFGTIHVPYTRIWDRVSNRVKEAFHRANSVILEVDLQDPSTLRRLIKCKNLKGKQRSLQYLGPELHQRLQHYFASYRKKLISVLKERDDAEAAQAVIANFNQAIGGWDRRRAEWLLFVLYQLCDNNLDREDSPMLDAYLAEMAAASGKDIHSIETANEQCNPVQSLSEEQVVFAINYTLSYLEYQLITKRNPSLQQINRSRRTYDIVRSYECGSLENDVFKNTHSNEKFGSHFNQSDVQRAKQIDLILKDDILIKRNFRMADRLDKVISKDGETNFFAALGTGHFIGEKNILDLLKDKGYTIKPVKEDDIV</sequence>
<comment type="subcellular location">
    <subcellularLocation>
        <location evidence="13">Cell membrane</location>
        <topology evidence="13">Single-pass type I membrane protein</topology>
    </subcellularLocation>
    <subcellularLocation>
        <location evidence="2">Membrane</location>
        <topology evidence="2">Single-pass type I membrane protein</topology>
    </subcellularLocation>
</comment>
<dbReference type="PANTHER" id="PTHR31120:SF6">
    <property type="entry name" value="METALLOPROTEASE TIKI HOMOLOG"/>
    <property type="match status" value="1"/>
</dbReference>
<keyword evidence="7 13" id="KW-0732">Signal</keyword>
<dbReference type="PANTHER" id="PTHR31120">
    <property type="entry name" value="METALLOPROTEASE TIKI"/>
    <property type="match status" value="1"/>
</dbReference>
<evidence type="ECO:0000256" key="9">
    <source>
        <dbReference type="ARBA" id="ARBA00022989"/>
    </source>
</evidence>
<evidence type="ECO:0000256" key="8">
    <source>
        <dbReference type="ARBA" id="ARBA00022801"/>
    </source>
</evidence>
<evidence type="ECO:0000256" key="6">
    <source>
        <dbReference type="ARBA" id="ARBA00022723"/>
    </source>
</evidence>
<feature type="signal peptide" evidence="14">
    <location>
        <begin position="1"/>
        <end position="20"/>
    </location>
</feature>
<evidence type="ECO:0000256" key="4">
    <source>
        <dbReference type="ARBA" id="ARBA00022670"/>
    </source>
</evidence>
<keyword evidence="13" id="KW-1003">Cell membrane</keyword>
<evidence type="ECO:0000256" key="11">
    <source>
        <dbReference type="ARBA" id="ARBA00023136"/>
    </source>
</evidence>
<dbReference type="GO" id="GO:0016055">
    <property type="term" value="P:Wnt signaling pathway"/>
    <property type="evidence" value="ECO:0007669"/>
    <property type="project" value="UniProtKB-KW"/>
</dbReference>
<comment type="function">
    <text evidence="13">Metalloprotease that acts as a negative regulator of the Wnt signaling pathway.</text>
</comment>
<dbReference type="GO" id="GO:0004222">
    <property type="term" value="F:metalloendopeptidase activity"/>
    <property type="evidence" value="ECO:0007669"/>
    <property type="project" value="UniProtKB-UniRule"/>
</dbReference>
<dbReference type="Pfam" id="PF01963">
    <property type="entry name" value="TraB_PrgY_gumN"/>
    <property type="match status" value="1"/>
</dbReference>
<keyword evidence="12" id="KW-0325">Glycoprotein</keyword>
<dbReference type="CDD" id="cd14789">
    <property type="entry name" value="Tiki"/>
    <property type="match status" value="1"/>
</dbReference>
<comment type="cofactor">
    <cofactor evidence="1">
        <name>Co(2+)</name>
        <dbReference type="ChEBI" id="CHEBI:48828"/>
    </cofactor>
</comment>
<evidence type="ECO:0000256" key="13">
    <source>
        <dbReference type="RuleBase" id="RU369069"/>
    </source>
</evidence>
<evidence type="ECO:0000313" key="15">
    <source>
        <dbReference type="Proteomes" id="UP000887575"/>
    </source>
</evidence>
<evidence type="ECO:0000256" key="3">
    <source>
        <dbReference type="ARBA" id="ARBA00008261"/>
    </source>
</evidence>
<keyword evidence="10 13" id="KW-0482">Metalloprotease</keyword>
<comment type="similarity">
    <text evidence="3 13">Belongs to the TIKI family.</text>
</comment>